<keyword evidence="2" id="KW-1185">Reference proteome</keyword>
<dbReference type="SUPFAM" id="SSF48371">
    <property type="entry name" value="ARM repeat"/>
    <property type="match status" value="1"/>
</dbReference>
<evidence type="ECO:0000313" key="2">
    <source>
        <dbReference type="Proteomes" id="UP001165060"/>
    </source>
</evidence>
<reference evidence="1 2" key="1">
    <citation type="journal article" date="2023" name="Commun. Biol.">
        <title>Genome analysis of Parmales, the sister group of diatoms, reveals the evolutionary specialization of diatoms from phago-mixotrophs to photoautotrophs.</title>
        <authorList>
            <person name="Ban H."/>
            <person name="Sato S."/>
            <person name="Yoshikawa S."/>
            <person name="Yamada K."/>
            <person name="Nakamura Y."/>
            <person name="Ichinomiya M."/>
            <person name="Sato N."/>
            <person name="Blanc-Mathieu R."/>
            <person name="Endo H."/>
            <person name="Kuwata A."/>
            <person name="Ogata H."/>
        </authorList>
    </citation>
    <scope>NUCLEOTIDE SEQUENCE [LARGE SCALE GENOMIC DNA]</scope>
</reference>
<dbReference type="InterPro" id="IPR016024">
    <property type="entry name" value="ARM-type_fold"/>
</dbReference>
<dbReference type="Gene3D" id="1.25.10.10">
    <property type="entry name" value="Leucine-rich Repeat Variant"/>
    <property type="match status" value="1"/>
</dbReference>
<accession>A0ABQ6MFY1</accession>
<gene>
    <name evidence="1" type="ORF">TeGR_g4385</name>
</gene>
<name>A0ABQ6MFY1_9STRA</name>
<dbReference type="InterPro" id="IPR011989">
    <property type="entry name" value="ARM-like"/>
</dbReference>
<dbReference type="EMBL" id="BRYB01000223">
    <property type="protein sequence ID" value="GMI25625.1"/>
    <property type="molecule type" value="Genomic_DNA"/>
</dbReference>
<protein>
    <submittedName>
        <fullName evidence="1">Uncharacterized protein</fullName>
    </submittedName>
</protein>
<sequence>MPDFSKLAREISAGSEEHRKSILMGIRMQLEGCEDIKDNENGQHILLVKDSEFMTALVSLACDPSDLGLAAIRVLFKLSKPEMNQLPLLQFPGLLDTLITTPHVDRVFGTLIWLACVKDEAQQVAMATNTALIDLLVANVGRIRNACVVLVKLCLEVGNIRALLYAHPGLIAAVTDATRVPACAHSAVAVLANMTSSASLDMPMLRNPLVLEALLRAAGSGIHEASNCAIVGLSNLSVKSENRALMRDDVRIIDALTARMDHEASKEALVEICYIGDLPPFPYPILDLSLFCSGPFHHQLSLVKALIREHPEQLSAQNSSGSTPLALAQAAPLPAPVIGLLSDCVATSTLRDFSFVHLVGYKRSQIPLVRAQRHTLMCCLVHLANAPAQPAEEDSPGALNPGKALKGYLTGGIDPWSIIGPFAF</sequence>
<proteinExistence type="predicted"/>
<dbReference type="Proteomes" id="UP001165060">
    <property type="component" value="Unassembled WGS sequence"/>
</dbReference>
<evidence type="ECO:0000313" key="1">
    <source>
        <dbReference type="EMBL" id="GMI25625.1"/>
    </source>
</evidence>
<comment type="caution">
    <text evidence="1">The sequence shown here is derived from an EMBL/GenBank/DDBJ whole genome shotgun (WGS) entry which is preliminary data.</text>
</comment>
<organism evidence="1 2">
    <name type="scientific">Tetraparma gracilis</name>
    <dbReference type="NCBI Taxonomy" id="2962635"/>
    <lineage>
        <taxon>Eukaryota</taxon>
        <taxon>Sar</taxon>
        <taxon>Stramenopiles</taxon>
        <taxon>Ochrophyta</taxon>
        <taxon>Bolidophyceae</taxon>
        <taxon>Parmales</taxon>
        <taxon>Triparmaceae</taxon>
        <taxon>Tetraparma</taxon>
    </lineage>
</organism>